<sequence>MEQGQKIKLSGGSVSGLTSSTILYGLGGNITDLDFNKIKYNKLYSVYPLILDNSNSRTTTKDGSNILSIDLSEYYKKDEVNTSIINNKDIFNTPFSSNKLTNEITIDSNAFGWINETNNILYNLQSNVGIGTTSPLSLLHLNTNTNNSLNCSIVLSIDDYFDDNNIIIKNKFRLGFDNYNNYLLIGHNDNSNILTIDKTSLNNSLSITPHGVGIGTNTTRYNNSYFQLNVDGTLNTTDDLYIKGVNYNNIVSVATSNFVKESIDYNSKNQLLSGNGFNISNVNYNTLTNLPTFNYSYPFLTSNNCNILDVSTIGGWNSNLNTIYNLNNRIGIGTNNALELLHIGSLSDQSKQGAILLSTKYSQSTLSFKIGLNAYNNFIIGGFDTRTSTWLNQFYINSNAPANSLIISNNGFIGIGKTSPQYSLDINGSINTNASLLALNINTNDLSVANLISTIDLNASDLITTNNLYVSNLTTVNDLNATDLITTNNLFVSNLTTVNDLNATDLIASCNIITSNLTVNSNIFSSNLNLSNSLNVRNSINVNNLITSNLIRTNALNVSNLISGSNLNINTLISASNLNVSNLISGSNLNISNLISGSNINISNLISGSNIVTRFLTVNSNLLTSNITISNLLTTSNINASNLNISNNLNVSNINASNLRISNLIKSLNIFNSNSLTSSNINTTNLNVSNLILTNTLYVNCNIGINTLNPLADLQIGSLNNCNYSMIICGSNSLFKFGYDNFNNFNFGNYDLNNSNIISQFYINSNASSNSLVINSNGCVGINTNITNYNLDINGSINATSLYCNNINILSSIDTSNLLNSSLTPYITSNTASNIFTTSNYVNYNISSNFIDNINNLFAFNSNILTFEYKLPSSSFTLSDISSNFITYNDFGFKNYRYSINATNDQNPYTNGNYNIYVSSSNNNSLNFGYSLIDNLINSPNTVKKNFQWGASNYLSTNNSPCVYVGPPSYLNINDNYNGDFFVIKFPKNILMTKYRFYTKSFYADNFPLNWRCYGSYDGINYYTINEASSPSTFILANNVYNDVINSVTYYYYEKVLPITFSKTYNYIGFVFSKLYKTTARSLILAAVEIYGKISLNNLFISSNVLFNYTNQQFINNLTTNSNIYTNEYIFPTTIYNSVITNNTFSTSPPLPDFCCNCYSEQLIVNNPNLTYGNGTYNIFSSSTGSYIPAASKNFSVNFANAFTSNFNNYLTNDLIANFTYNYNSNIGSNYSTNVSSNLASNTSSNYASNITSNIASNLGNDIIISNKYLLFNYLSIYNTYWGSDNYKNGVATTNFCLTNDNYYGDYIVLQLPSYIIMSKYILYYTSNNVNSAPGDWRCYGSRDGSNFFQISSVQKGSYAYNTDDSSNFYYQQNIQNISNLTYNYIGFVFNKLLTNTATSTQLALSSIQIYGYQLLQPLYVNSNFVTNQLSTYVPYSGINNILNNCNFVNTNQLNLKQDKIKCTSPLFLKDGSNISIDLTGLLSGSCNDSVSNLSNLIANYINSSTNIWNYSQNSSVNIYYNKGTVGISTNQPNLNYSLDVYGNINASNLNISNTIIASNFIGDGSKLSNLNYQNILNSPNLSNLNNWIYNNGNVYYTNNGYIGIGITAGNYLNYMLTVRGSIFSSNIINCSTLQENGINISSKYLSQDSSSNTFLLLSGGTITSSLNVNSNIVSSNIIATNFTENGVSLSQKYLTLNNANIIYQPLLNISCNLNINNLIANLLQINNLETTSNIRSSNFIENGISLSSKYLSQINASSIYQSNLISSCNLTLSNLTISNLISTSNIISSNFIENGISLSSKYLTQVNASLIYQSNLISSCNLILNNLRTSNLTILSNLNVSNIIENGLALSSKYLTSNLANTIYQPILISSCNLNISNLNVNCNINANNLLITSNIYSSNFIENGLSLSSKYLSSNAANTIYQPLLNSSCNLNISNLNSSNLSITSNIIASNLNVSNVNALVFNENGNVLSNIYLTLNNASNIYQPLLISSCNINISNLNSSNLNSSNIITSNLAAYFNIYAKTFIENGSTLSSIYLTQQNAISIYQPILIQSCNLNLTNINSFNIFNSNNLTTFNLNTINLNTNNLTSVNLITNLLSSVSLNTSNLLSSNLIITSNLNTSNLITTSNLNTSNLITTNNLNASNLITTSNLNVSNLIITSNLNVSNLITTSNLNTSNLINTNNLNASNLITTSNLNVNNLITSSNLNTSNLITTNNLNTSNLNSININCCNLSITSNLQTSNIINSNLITTSNILILNNANINNNITANGIINSLTNLQESGINLSNKYLSIVNASNQFLLLSGGTITSNLIINSNLAIGTQINPLYQLNVNGSIISSNNINALNNIQESGINLSNKYLSIINASNQFILGSGGIINSNLTINGNVGIGTSSTVLYKLLINGNLYSYSNISALYNLQEGGVNLINKYLTLNGGIINSNLIIASNLAIGTTVNSNFSLNVGGSINSSNNINAVSNLQEGGVNLINKYLTSVTASNYYLPLNGGIITSNLTINSNLVIGTNINSNFSLNVGGSINSSNNINAVSNLQEGGINLINKYLTSVTASNYYLPLNGGIITSNLTINSNLAIGTTINSNFSLNVGGSINSSNSINAVSNLQESGVNLINKYLTITTASSTYVSSNIISNLLTNNANIQKKLGFLCQCTNPIILNGNTYYKHDINLTNYTNIKFDSVNSNPYRIFGVRCFETSTIFNTMNITKPPNVIQYDVYTSLLNTSNVNLCAIGFPINYYLNKITDGNIFLLQTTNFNYISLVSRTQNTNVICILTDFLF</sequence>
<evidence type="ECO:0008006" key="2">
    <source>
        <dbReference type="Google" id="ProtNLM"/>
    </source>
</evidence>
<dbReference type="EMBL" id="MN739405">
    <property type="protein sequence ID" value="QHT03057.1"/>
    <property type="molecule type" value="Genomic_DNA"/>
</dbReference>
<dbReference type="PROSITE" id="PS51450">
    <property type="entry name" value="LRR"/>
    <property type="match status" value="1"/>
</dbReference>
<proteinExistence type="predicted"/>
<accession>A0A6C0CFJ6</accession>
<evidence type="ECO:0000313" key="1">
    <source>
        <dbReference type="EMBL" id="QHT03057.1"/>
    </source>
</evidence>
<dbReference type="InterPro" id="IPR001611">
    <property type="entry name" value="Leu-rich_rpt"/>
</dbReference>
<name>A0A6C0CFJ6_9ZZZZ</name>
<protein>
    <recommendedName>
        <fullName evidence="2">Peptidase S74 domain-containing protein</fullName>
    </recommendedName>
</protein>
<reference evidence="1" key="1">
    <citation type="journal article" date="2020" name="Nature">
        <title>Giant virus diversity and host interactions through global metagenomics.</title>
        <authorList>
            <person name="Schulz F."/>
            <person name="Roux S."/>
            <person name="Paez-Espino D."/>
            <person name="Jungbluth S."/>
            <person name="Walsh D.A."/>
            <person name="Denef V.J."/>
            <person name="McMahon K.D."/>
            <person name="Konstantinidis K.T."/>
            <person name="Eloe-Fadrosh E.A."/>
            <person name="Kyrpides N.C."/>
            <person name="Woyke T."/>
        </authorList>
    </citation>
    <scope>NUCLEOTIDE SEQUENCE</scope>
    <source>
        <strain evidence="1">GVMAG-M-3300020727-4</strain>
    </source>
</reference>
<organism evidence="1">
    <name type="scientific">viral metagenome</name>
    <dbReference type="NCBI Taxonomy" id="1070528"/>
    <lineage>
        <taxon>unclassified sequences</taxon>
        <taxon>metagenomes</taxon>
        <taxon>organismal metagenomes</taxon>
    </lineage>
</organism>